<feature type="non-terminal residue" evidence="2">
    <location>
        <position position="1"/>
    </location>
</feature>
<organism evidence="2 3">
    <name type="scientific">Pseudomonas cannabina</name>
    <dbReference type="NCBI Taxonomy" id="86840"/>
    <lineage>
        <taxon>Bacteria</taxon>
        <taxon>Pseudomonadati</taxon>
        <taxon>Pseudomonadota</taxon>
        <taxon>Gammaproteobacteria</taxon>
        <taxon>Pseudomonadales</taxon>
        <taxon>Pseudomonadaceae</taxon>
        <taxon>Pseudomonas</taxon>
    </lineage>
</organism>
<sequence>NQRLPSANFTRAFQNWTYERFDYSSQNLVRCYYSVPFNFPENEYLLINSFGMGLNSGSAISRALYCWWDFPNAKLYAITIAAANPTAFFLPAVFAKMNV</sequence>
<proteinExistence type="predicted"/>
<dbReference type="Proteomes" id="UP000281372">
    <property type="component" value="Unassembled WGS sequence"/>
</dbReference>
<keyword evidence="1" id="KW-0812">Transmembrane</keyword>
<name>A0A3M3KXZ2_PSECA</name>
<evidence type="ECO:0000256" key="1">
    <source>
        <dbReference type="SAM" id="Phobius"/>
    </source>
</evidence>
<gene>
    <name evidence="2" type="ORF">ALQ64_04776</name>
</gene>
<feature type="transmembrane region" description="Helical" evidence="1">
    <location>
        <begin position="75"/>
        <end position="95"/>
    </location>
</feature>
<accession>A0A3M3KXZ2</accession>
<dbReference type="AlphaFoldDB" id="A0A3M3KXZ2"/>
<evidence type="ECO:0000313" key="3">
    <source>
        <dbReference type="Proteomes" id="UP000281372"/>
    </source>
</evidence>
<evidence type="ECO:0000313" key="2">
    <source>
        <dbReference type="EMBL" id="RMN27505.1"/>
    </source>
</evidence>
<protein>
    <submittedName>
        <fullName evidence="2">Uncharacterized protein</fullName>
    </submittedName>
</protein>
<reference evidence="2 3" key="1">
    <citation type="submission" date="2018-08" db="EMBL/GenBank/DDBJ databases">
        <title>Recombination of ecologically and evolutionarily significant loci maintains genetic cohesion in the Pseudomonas syringae species complex.</title>
        <authorList>
            <person name="Dillon M."/>
            <person name="Thakur S."/>
            <person name="Almeida R.N.D."/>
            <person name="Weir B.S."/>
            <person name="Guttman D.S."/>
        </authorList>
    </citation>
    <scope>NUCLEOTIDE SEQUENCE [LARGE SCALE GENOMIC DNA]</scope>
    <source>
        <strain evidence="2 3">ICMP 2821</strain>
    </source>
</reference>
<comment type="caution">
    <text evidence="2">The sequence shown here is derived from an EMBL/GenBank/DDBJ whole genome shotgun (WGS) entry which is preliminary data.</text>
</comment>
<keyword evidence="1" id="KW-0472">Membrane</keyword>
<keyword evidence="1" id="KW-1133">Transmembrane helix</keyword>
<dbReference type="EMBL" id="RBOW01000584">
    <property type="protein sequence ID" value="RMN27505.1"/>
    <property type="molecule type" value="Genomic_DNA"/>
</dbReference>